<gene>
    <name evidence="1" type="ORF">O6R05_07185</name>
</gene>
<dbReference type="Proteomes" id="UP001210339">
    <property type="component" value="Chromosome"/>
</dbReference>
<accession>A0ABY7QSM9</accession>
<sequence>MFKIFYDNDYYTFIEALEIGHDEYLILAQNGGKYLFIKSSDIVEFADFKALFKKCGFGLEDTPVQPELLRYGNAEEMWHYRLDELDFMELFELYVEMFAIDDSSTAAILERLGSVMGQKLRRMKDEGLDEIPFSLAHLEDVLPRLTPLYSDAVNYILDEFKIVAAVRAYLKLDLYDLYMEHAKLKPVARGYSRSHPLLQMGVSLKAVRERIEPAVGYIKALKLQVLLAEVFGVATTYRYLNPFTLEKDVEAFVYRYDPDAAMSFDHSFFEKLGIDTMNTLGELVGLDSCRYDMLSDIIFDVVDPILCQTPVDEDTFATAQMLYGDIDFIRHLLELLR</sequence>
<organism evidence="1 2">
    <name type="scientific">Peptoniphilus equinus</name>
    <dbReference type="NCBI Taxonomy" id="3016343"/>
    <lineage>
        <taxon>Bacteria</taxon>
        <taxon>Bacillati</taxon>
        <taxon>Bacillota</taxon>
        <taxon>Tissierellia</taxon>
        <taxon>Tissierellales</taxon>
        <taxon>Peptoniphilaceae</taxon>
        <taxon>Peptoniphilus</taxon>
    </lineage>
</organism>
<dbReference type="EMBL" id="CP115667">
    <property type="protein sequence ID" value="WBW49779.1"/>
    <property type="molecule type" value="Genomic_DNA"/>
</dbReference>
<reference evidence="1 2" key="1">
    <citation type="submission" date="2023-01" db="EMBL/GenBank/DDBJ databases">
        <authorList>
            <person name="Lee S.H."/>
            <person name="Jung H.S."/>
            <person name="Yun J.U."/>
        </authorList>
    </citation>
    <scope>NUCLEOTIDE SEQUENCE [LARGE SCALE GENOMIC DNA]</scope>
    <source>
        <strain evidence="1 2">CBA3646</strain>
    </source>
</reference>
<keyword evidence="2" id="KW-1185">Reference proteome</keyword>
<name>A0ABY7QSM9_9FIRM</name>
<protein>
    <submittedName>
        <fullName evidence="1">Uncharacterized protein</fullName>
    </submittedName>
</protein>
<proteinExistence type="predicted"/>
<evidence type="ECO:0000313" key="1">
    <source>
        <dbReference type="EMBL" id="WBW49779.1"/>
    </source>
</evidence>
<dbReference type="RefSeq" id="WP_271191310.1">
    <property type="nucleotide sequence ID" value="NZ_CP115667.1"/>
</dbReference>
<evidence type="ECO:0000313" key="2">
    <source>
        <dbReference type="Proteomes" id="UP001210339"/>
    </source>
</evidence>